<dbReference type="Pfam" id="PF03466">
    <property type="entry name" value="LysR_substrate"/>
    <property type="match status" value="1"/>
</dbReference>
<keyword evidence="7" id="KW-1185">Reference proteome</keyword>
<dbReference type="InterPro" id="IPR000847">
    <property type="entry name" value="LysR_HTH_N"/>
</dbReference>
<evidence type="ECO:0000256" key="2">
    <source>
        <dbReference type="ARBA" id="ARBA00023015"/>
    </source>
</evidence>
<dbReference type="Gene3D" id="1.10.10.10">
    <property type="entry name" value="Winged helix-like DNA-binding domain superfamily/Winged helix DNA-binding domain"/>
    <property type="match status" value="1"/>
</dbReference>
<comment type="similarity">
    <text evidence="1">Belongs to the LysR transcriptional regulatory family.</text>
</comment>
<name>A0ABT4LMF4_9PROT</name>
<dbReference type="InterPro" id="IPR036390">
    <property type="entry name" value="WH_DNA-bd_sf"/>
</dbReference>
<reference evidence="6" key="1">
    <citation type="submission" date="2022-12" db="EMBL/GenBank/DDBJ databases">
        <title>Bacterial isolates from different developmental stages of Nematostella vectensis.</title>
        <authorList>
            <person name="Fraune S."/>
        </authorList>
    </citation>
    <scope>NUCLEOTIDE SEQUENCE</scope>
    <source>
        <strain evidence="6">G21630-S1</strain>
    </source>
</reference>
<dbReference type="PANTHER" id="PTHR30537">
    <property type="entry name" value="HTH-TYPE TRANSCRIPTIONAL REGULATOR"/>
    <property type="match status" value="1"/>
</dbReference>
<comment type="caution">
    <text evidence="6">The sequence shown here is derived from an EMBL/GenBank/DDBJ whole genome shotgun (WGS) entry which is preliminary data.</text>
</comment>
<keyword evidence="4" id="KW-0804">Transcription</keyword>
<accession>A0ABT4LMF4</accession>
<dbReference type="PROSITE" id="PS50931">
    <property type="entry name" value="HTH_LYSR"/>
    <property type="match status" value="1"/>
</dbReference>
<dbReference type="Gene3D" id="3.40.190.10">
    <property type="entry name" value="Periplasmic binding protein-like II"/>
    <property type="match status" value="2"/>
</dbReference>
<keyword evidence="3" id="KW-0238">DNA-binding</keyword>
<dbReference type="EMBL" id="JAPWGY010000006">
    <property type="protein sequence ID" value="MCZ4282289.1"/>
    <property type="molecule type" value="Genomic_DNA"/>
</dbReference>
<dbReference type="Proteomes" id="UP001069802">
    <property type="component" value="Unassembled WGS sequence"/>
</dbReference>
<gene>
    <name evidence="6" type="ORF">O4H49_15995</name>
</gene>
<dbReference type="SUPFAM" id="SSF53850">
    <property type="entry name" value="Periplasmic binding protein-like II"/>
    <property type="match status" value="1"/>
</dbReference>
<dbReference type="InterPro" id="IPR005119">
    <property type="entry name" value="LysR_subst-bd"/>
</dbReference>
<feature type="domain" description="HTH lysR-type" evidence="5">
    <location>
        <begin position="9"/>
        <end position="64"/>
    </location>
</feature>
<protein>
    <submittedName>
        <fullName evidence="6">LysR substrate-binding domain-containing protein</fullName>
    </submittedName>
</protein>
<sequence>MYNKLHHHLSDLHAFDTAARQGSLTKAAKLLRLTQPALSQKIKRLETYMGEPLFHRQNRGITLTRAGQLLHATSRENFNDLLQVFHSIENEKTTTRVRISTDFAFASHWLLPRLPLLRDQFRDLDIQVFTSQTPSDALAKDPAQVTILSSDIESDLVIALTTPPESTPTNQILFAEEVLAVCSPVFLEKYGPITSPHDLLKLPLLNLSAAPEAPWYNWDSWFQSQDILGPKTHAPTSLSNYALVLQAALDHQGVALGWYGLIDKFLESGQLVPACPGTVKSNRAYILYRRKATSSNVEAVFNWITKQ</sequence>
<evidence type="ECO:0000256" key="4">
    <source>
        <dbReference type="ARBA" id="ARBA00023163"/>
    </source>
</evidence>
<keyword evidence="2" id="KW-0805">Transcription regulation</keyword>
<dbReference type="SUPFAM" id="SSF46785">
    <property type="entry name" value="Winged helix' DNA-binding domain"/>
    <property type="match status" value="1"/>
</dbReference>
<proteinExistence type="inferred from homology"/>
<evidence type="ECO:0000259" key="5">
    <source>
        <dbReference type="PROSITE" id="PS50931"/>
    </source>
</evidence>
<dbReference type="Pfam" id="PF00126">
    <property type="entry name" value="HTH_1"/>
    <property type="match status" value="1"/>
</dbReference>
<dbReference type="InterPro" id="IPR058163">
    <property type="entry name" value="LysR-type_TF_proteobact-type"/>
</dbReference>
<evidence type="ECO:0000313" key="6">
    <source>
        <dbReference type="EMBL" id="MCZ4282289.1"/>
    </source>
</evidence>
<organism evidence="6 7">
    <name type="scientific">Kiloniella laminariae</name>
    <dbReference type="NCBI Taxonomy" id="454162"/>
    <lineage>
        <taxon>Bacteria</taxon>
        <taxon>Pseudomonadati</taxon>
        <taxon>Pseudomonadota</taxon>
        <taxon>Alphaproteobacteria</taxon>
        <taxon>Rhodospirillales</taxon>
        <taxon>Kiloniellaceae</taxon>
        <taxon>Kiloniella</taxon>
    </lineage>
</organism>
<dbReference type="PANTHER" id="PTHR30537:SF5">
    <property type="entry name" value="HTH-TYPE TRANSCRIPTIONAL ACTIVATOR TTDR-RELATED"/>
    <property type="match status" value="1"/>
</dbReference>
<dbReference type="InterPro" id="IPR036388">
    <property type="entry name" value="WH-like_DNA-bd_sf"/>
</dbReference>
<evidence type="ECO:0000313" key="7">
    <source>
        <dbReference type="Proteomes" id="UP001069802"/>
    </source>
</evidence>
<evidence type="ECO:0000256" key="1">
    <source>
        <dbReference type="ARBA" id="ARBA00009437"/>
    </source>
</evidence>
<dbReference type="PRINTS" id="PR00039">
    <property type="entry name" value="HTHLYSR"/>
</dbReference>
<evidence type="ECO:0000256" key="3">
    <source>
        <dbReference type="ARBA" id="ARBA00023125"/>
    </source>
</evidence>